<gene>
    <name evidence="1" type="ORF">SCALOS_LOCUS34</name>
</gene>
<feature type="non-terminal residue" evidence="1">
    <location>
        <position position="1"/>
    </location>
</feature>
<proteinExistence type="predicted"/>
<organism evidence="1 2">
    <name type="scientific">Scutellospora calospora</name>
    <dbReference type="NCBI Taxonomy" id="85575"/>
    <lineage>
        <taxon>Eukaryota</taxon>
        <taxon>Fungi</taxon>
        <taxon>Fungi incertae sedis</taxon>
        <taxon>Mucoromycota</taxon>
        <taxon>Glomeromycotina</taxon>
        <taxon>Glomeromycetes</taxon>
        <taxon>Diversisporales</taxon>
        <taxon>Gigasporaceae</taxon>
        <taxon>Scutellospora</taxon>
    </lineage>
</organism>
<keyword evidence="2" id="KW-1185">Reference proteome</keyword>
<sequence length="271" mass="31686">LPDIYDPVRAQGTRIDYHLTRAWEKGQAKRRYKQTFLNSETINRSINGNITCGNFTGSSNKRGEEEIDSSNEKRILKKNRHEIEDRQIILLPRTLENQDLYQNHDDSIDDENSILLLCVPDDDFQKVTELIVGKDERSALVVEGIDLETTFEQYRNEYENSFDLCCSDIMDLRLNSKFTEKISETILEKFPKDSLFKWIKCWCDIHVISGENEGDDNFWIKDAIYNILAPLYAPYNILKLGDLEENQFNAQFVNQILNNALDIICNVDWRM</sequence>
<dbReference type="Proteomes" id="UP000789860">
    <property type="component" value="Unassembled WGS sequence"/>
</dbReference>
<protein>
    <submittedName>
        <fullName evidence="1">6081_t:CDS:1</fullName>
    </submittedName>
</protein>
<evidence type="ECO:0000313" key="1">
    <source>
        <dbReference type="EMBL" id="CAG8434195.1"/>
    </source>
</evidence>
<comment type="caution">
    <text evidence="1">The sequence shown here is derived from an EMBL/GenBank/DDBJ whole genome shotgun (WGS) entry which is preliminary data.</text>
</comment>
<dbReference type="EMBL" id="CAJVPM010000011">
    <property type="protein sequence ID" value="CAG8434195.1"/>
    <property type="molecule type" value="Genomic_DNA"/>
</dbReference>
<reference evidence="1" key="1">
    <citation type="submission" date="2021-06" db="EMBL/GenBank/DDBJ databases">
        <authorList>
            <person name="Kallberg Y."/>
            <person name="Tangrot J."/>
            <person name="Rosling A."/>
        </authorList>
    </citation>
    <scope>NUCLEOTIDE SEQUENCE</scope>
    <source>
        <strain evidence="1">AU212A</strain>
    </source>
</reference>
<evidence type="ECO:0000313" key="2">
    <source>
        <dbReference type="Proteomes" id="UP000789860"/>
    </source>
</evidence>
<accession>A0ACA9JTQ9</accession>
<name>A0ACA9JTQ9_9GLOM</name>